<name>A0A240ECM7_9GAMM</name>
<evidence type="ECO:0000256" key="1">
    <source>
        <dbReference type="ARBA" id="ARBA00001933"/>
    </source>
</evidence>
<protein>
    <recommendedName>
        <fullName evidence="4 12">Cysteine synthase</fullName>
        <ecNumber evidence="4 12">2.5.1.47</ecNumber>
    </recommendedName>
</protein>
<dbReference type="UniPathway" id="UPA00136">
    <property type="reaction ID" value="UER00200"/>
</dbReference>
<organism evidence="14 15">
    <name type="scientific">Acinetobacter puyangensis</name>
    <dbReference type="NCBI Taxonomy" id="1096779"/>
    <lineage>
        <taxon>Bacteria</taxon>
        <taxon>Pseudomonadati</taxon>
        <taxon>Pseudomonadota</taxon>
        <taxon>Gammaproteobacteria</taxon>
        <taxon>Moraxellales</taxon>
        <taxon>Moraxellaceae</taxon>
        <taxon>Acinetobacter</taxon>
    </lineage>
</organism>
<dbReference type="NCBIfam" id="NF008735">
    <property type="entry name" value="PRK11761.1"/>
    <property type="match status" value="1"/>
</dbReference>
<evidence type="ECO:0000256" key="2">
    <source>
        <dbReference type="ARBA" id="ARBA00004962"/>
    </source>
</evidence>
<dbReference type="Gene3D" id="3.40.50.1100">
    <property type="match status" value="2"/>
</dbReference>
<feature type="binding site" evidence="10">
    <location>
        <position position="264"/>
    </location>
    <ligand>
        <name>pyridoxal 5'-phosphate</name>
        <dbReference type="ChEBI" id="CHEBI:597326"/>
    </ligand>
</feature>
<evidence type="ECO:0000256" key="8">
    <source>
        <dbReference type="ARBA" id="ARBA00023192"/>
    </source>
</evidence>
<comment type="similarity">
    <text evidence="3 12">Belongs to the cysteine synthase/cystathionine beta-synthase family.</text>
</comment>
<dbReference type="InterPro" id="IPR005858">
    <property type="entry name" value="CysM"/>
</dbReference>
<dbReference type="PANTHER" id="PTHR10314">
    <property type="entry name" value="CYSTATHIONINE BETA-SYNTHASE"/>
    <property type="match status" value="1"/>
</dbReference>
<dbReference type="InterPro" id="IPR036052">
    <property type="entry name" value="TrpB-like_PALP_sf"/>
</dbReference>
<dbReference type="GO" id="GO:0004124">
    <property type="term" value="F:cysteine synthase activity"/>
    <property type="evidence" value="ECO:0007669"/>
    <property type="project" value="UniProtKB-UniRule"/>
</dbReference>
<feature type="modified residue" description="N6-(pyridoxal phosphate)lysine" evidence="11">
    <location>
        <position position="50"/>
    </location>
</feature>
<evidence type="ECO:0000313" key="14">
    <source>
        <dbReference type="EMBL" id="SNX46468.1"/>
    </source>
</evidence>
<feature type="domain" description="Tryptophan synthase beta chain-like PALP" evidence="13">
    <location>
        <begin position="16"/>
        <end position="290"/>
    </location>
</feature>
<dbReference type="PROSITE" id="PS00901">
    <property type="entry name" value="CYS_SYNTHASE"/>
    <property type="match status" value="1"/>
</dbReference>
<dbReference type="EMBL" id="OANT01000012">
    <property type="protein sequence ID" value="SNX46468.1"/>
    <property type="molecule type" value="Genomic_DNA"/>
</dbReference>
<dbReference type="FunFam" id="3.40.50.1100:FF:000029">
    <property type="entry name" value="Cysteine synthase"/>
    <property type="match status" value="1"/>
</dbReference>
<keyword evidence="8 12" id="KW-0198">Cysteine biosynthesis</keyword>
<keyword evidence="5 12" id="KW-0028">Amino-acid biosynthesis</keyword>
<evidence type="ECO:0000259" key="13">
    <source>
        <dbReference type="Pfam" id="PF00291"/>
    </source>
</evidence>
<comment type="pathway">
    <text evidence="2">Amino-acid biosynthesis; L-cysteine biosynthesis; L-cysteine from L-serine: step 2/2.</text>
</comment>
<evidence type="ECO:0000256" key="11">
    <source>
        <dbReference type="PIRSR" id="PIRSR605856-51"/>
    </source>
</evidence>
<evidence type="ECO:0000256" key="3">
    <source>
        <dbReference type="ARBA" id="ARBA00007103"/>
    </source>
</evidence>
<evidence type="ECO:0000256" key="6">
    <source>
        <dbReference type="ARBA" id="ARBA00022679"/>
    </source>
</evidence>
<keyword evidence="15" id="KW-1185">Reference proteome</keyword>
<evidence type="ECO:0000256" key="10">
    <source>
        <dbReference type="PIRSR" id="PIRSR605856-50"/>
    </source>
</evidence>
<comment type="cofactor">
    <cofactor evidence="1 10 12">
        <name>pyridoxal 5'-phosphate</name>
        <dbReference type="ChEBI" id="CHEBI:597326"/>
    </cofactor>
</comment>
<dbReference type="Proteomes" id="UP000219042">
    <property type="component" value="Unassembled WGS sequence"/>
</dbReference>
<dbReference type="InterPro" id="IPR001926">
    <property type="entry name" value="TrpB-like_PALP"/>
</dbReference>
<accession>A0A240ECM7</accession>
<evidence type="ECO:0000256" key="5">
    <source>
        <dbReference type="ARBA" id="ARBA00022605"/>
    </source>
</evidence>
<evidence type="ECO:0000313" key="15">
    <source>
        <dbReference type="Proteomes" id="UP000219042"/>
    </source>
</evidence>
<dbReference type="OrthoDB" id="9805733at2"/>
<dbReference type="InterPro" id="IPR050214">
    <property type="entry name" value="Cys_Synth/Cystath_Beta-Synth"/>
</dbReference>
<comment type="catalytic activity">
    <reaction evidence="9 12">
        <text>O-acetyl-L-serine + hydrogen sulfide = L-cysteine + acetate</text>
        <dbReference type="Rhea" id="RHEA:14829"/>
        <dbReference type="ChEBI" id="CHEBI:29919"/>
        <dbReference type="ChEBI" id="CHEBI:30089"/>
        <dbReference type="ChEBI" id="CHEBI:35235"/>
        <dbReference type="ChEBI" id="CHEBI:58340"/>
        <dbReference type="EC" id="2.5.1.47"/>
    </reaction>
</comment>
<gene>
    <name evidence="14" type="ORF">SAMN05421731_11237</name>
</gene>
<sequence length="307" mass="33745">MSNTHPFQNEQYTLDYYVGKTPLVRLQRLNQCSATVLAKLEGNNPAGSVKDRPAYNMIIQAERRGQIKPGDTLIEATSGNTGIALAMVAAMRGYRMKLIMPDNMSQERKDAMLAYGAELIEVTKEQGMEGARDLALQMQTDGLGLVLNQFGNQDNSEAHYLTTGPEIWEQTEGKITHFVSSMGTTGTIMGVSKYLKEKNPDIQIIGLQPSEGSSIAGIRRWPKEYLPTIFDASRVDQVIDIDQKDAEVTMRQLARHEGICAGTSSGGAVWAALQVAKHNPDAVIVCIICDRGDRYLSTGLYSVKDEL</sequence>
<dbReference type="CDD" id="cd01561">
    <property type="entry name" value="CBS_like"/>
    <property type="match status" value="1"/>
</dbReference>
<dbReference type="InterPro" id="IPR001216">
    <property type="entry name" value="P-phosphate_BS"/>
</dbReference>
<dbReference type="GO" id="GO:0006535">
    <property type="term" value="P:cysteine biosynthetic process from serine"/>
    <property type="evidence" value="ECO:0007669"/>
    <property type="project" value="UniProtKB-UniRule"/>
</dbReference>
<evidence type="ECO:0000256" key="9">
    <source>
        <dbReference type="ARBA" id="ARBA00047931"/>
    </source>
</evidence>
<dbReference type="Pfam" id="PF00291">
    <property type="entry name" value="PALP"/>
    <property type="match status" value="1"/>
</dbReference>
<dbReference type="SUPFAM" id="SSF53686">
    <property type="entry name" value="Tryptophan synthase beta subunit-like PLP-dependent enzymes"/>
    <property type="match status" value="1"/>
</dbReference>
<feature type="binding site" evidence="10">
    <location>
        <position position="80"/>
    </location>
    <ligand>
        <name>pyridoxal 5'-phosphate</name>
        <dbReference type="ChEBI" id="CHEBI:597326"/>
    </ligand>
</feature>
<dbReference type="AlphaFoldDB" id="A0A240ECM7"/>
<dbReference type="InterPro" id="IPR005856">
    <property type="entry name" value="Cys_synth"/>
</dbReference>
<feature type="binding site" evidence="10">
    <location>
        <begin position="183"/>
        <end position="187"/>
    </location>
    <ligand>
        <name>pyridoxal 5'-phosphate</name>
        <dbReference type="ChEBI" id="CHEBI:597326"/>
    </ligand>
</feature>
<evidence type="ECO:0000256" key="12">
    <source>
        <dbReference type="RuleBase" id="RU003985"/>
    </source>
</evidence>
<dbReference type="EC" id="2.5.1.47" evidence="4 12"/>
<reference evidence="15" key="1">
    <citation type="submission" date="2016-09" db="EMBL/GenBank/DDBJ databases">
        <authorList>
            <person name="Varghese N."/>
            <person name="Submissions S."/>
        </authorList>
    </citation>
    <scope>NUCLEOTIDE SEQUENCE [LARGE SCALE GENOMIC DNA]</scope>
    <source>
        <strain evidence="15">ANC 4466</strain>
    </source>
</reference>
<dbReference type="NCBIfam" id="TIGR01136">
    <property type="entry name" value="cysKM"/>
    <property type="match status" value="1"/>
</dbReference>
<evidence type="ECO:0000256" key="7">
    <source>
        <dbReference type="ARBA" id="ARBA00022898"/>
    </source>
</evidence>
<evidence type="ECO:0000256" key="4">
    <source>
        <dbReference type="ARBA" id="ARBA00012681"/>
    </source>
</evidence>
<dbReference type="RefSeq" id="WP_097080208.1">
    <property type="nucleotide sequence ID" value="NZ_BAABHT010000026.1"/>
</dbReference>
<keyword evidence="7 10" id="KW-0663">Pyridoxal phosphate</keyword>
<proteinExistence type="inferred from homology"/>
<keyword evidence="6 12" id="KW-0808">Transferase</keyword>
<dbReference type="NCBIfam" id="TIGR01138">
    <property type="entry name" value="cysM"/>
    <property type="match status" value="1"/>
</dbReference>